<dbReference type="Proteomes" id="UP001358586">
    <property type="component" value="Chromosome 6"/>
</dbReference>
<organism evidence="1 2">
    <name type="scientific">Gossypium arboreum</name>
    <name type="common">Tree cotton</name>
    <name type="synonym">Gossypium nanking</name>
    <dbReference type="NCBI Taxonomy" id="29729"/>
    <lineage>
        <taxon>Eukaryota</taxon>
        <taxon>Viridiplantae</taxon>
        <taxon>Streptophyta</taxon>
        <taxon>Embryophyta</taxon>
        <taxon>Tracheophyta</taxon>
        <taxon>Spermatophyta</taxon>
        <taxon>Magnoliopsida</taxon>
        <taxon>eudicotyledons</taxon>
        <taxon>Gunneridae</taxon>
        <taxon>Pentapetalae</taxon>
        <taxon>rosids</taxon>
        <taxon>malvids</taxon>
        <taxon>Malvales</taxon>
        <taxon>Malvaceae</taxon>
        <taxon>Malvoideae</taxon>
        <taxon>Gossypium</taxon>
    </lineage>
</organism>
<dbReference type="EMBL" id="JARKNE010000006">
    <property type="protein sequence ID" value="KAK5825709.1"/>
    <property type="molecule type" value="Genomic_DNA"/>
</dbReference>
<protein>
    <recommendedName>
        <fullName evidence="3">Transposase MuDR plant domain-containing protein</fullName>
    </recommendedName>
</protein>
<evidence type="ECO:0000313" key="1">
    <source>
        <dbReference type="EMBL" id="KAK5825709.1"/>
    </source>
</evidence>
<reference evidence="1 2" key="1">
    <citation type="submission" date="2023-03" db="EMBL/GenBank/DDBJ databases">
        <title>WGS of Gossypium arboreum.</title>
        <authorList>
            <person name="Yu D."/>
        </authorList>
    </citation>
    <scope>NUCLEOTIDE SEQUENCE [LARGE SCALE GENOMIC DNA]</scope>
    <source>
        <tissue evidence="1">Leaf</tissue>
    </source>
</reference>
<gene>
    <name evidence="1" type="ORF">PVK06_020568</name>
</gene>
<name>A0ABR0PMQ1_GOSAR</name>
<accession>A0ABR0PMQ1</accession>
<sequence length="244" mass="27402">MFRHNRGQRWVDAAMIVVINGLCNNNNCHRLERSIPLLHYNSRSLLETPLVSTTSYTWSLANANGSGLSLITVAANTGTKTETESPITLLCSGFSGLLQSGYYDVPEISMGADEAGTLGSNDDALDDASDPNMGFKVYEPLPNMTNIDQSIEGGLEFSRLQHRTPGHASTYRDLQVLEVRTEYPNKNVFLTAMKQYNFKNDVNYYVTKSHFEKFEAKCAMKDERCKWKIMASCFLIGSRRMLSR</sequence>
<evidence type="ECO:0008006" key="3">
    <source>
        <dbReference type="Google" id="ProtNLM"/>
    </source>
</evidence>
<keyword evidence="2" id="KW-1185">Reference proteome</keyword>
<evidence type="ECO:0000313" key="2">
    <source>
        <dbReference type="Proteomes" id="UP001358586"/>
    </source>
</evidence>
<proteinExistence type="predicted"/>
<comment type="caution">
    <text evidence="1">The sequence shown here is derived from an EMBL/GenBank/DDBJ whole genome shotgun (WGS) entry which is preliminary data.</text>
</comment>